<dbReference type="PANTHER" id="PTHR43022:SF1">
    <property type="entry name" value="PROTEIN SMF"/>
    <property type="match status" value="1"/>
</dbReference>
<dbReference type="SUPFAM" id="SSF102405">
    <property type="entry name" value="MCP/YpsA-like"/>
    <property type="match status" value="1"/>
</dbReference>
<evidence type="ECO:0000259" key="4">
    <source>
        <dbReference type="Pfam" id="PF17782"/>
    </source>
</evidence>
<dbReference type="Proteomes" id="UP000076625">
    <property type="component" value="Unassembled WGS sequence"/>
</dbReference>
<feature type="region of interest" description="Disordered" evidence="2">
    <location>
        <begin position="289"/>
        <end position="312"/>
    </location>
</feature>
<evidence type="ECO:0000313" key="5">
    <source>
        <dbReference type="EMBL" id="KZE34848.1"/>
    </source>
</evidence>
<dbReference type="Pfam" id="PF02481">
    <property type="entry name" value="DNA_processg_A"/>
    <property type="match status" value="1"/>
</dbReference>
<organism evidence="5 6">
    <name type="scientific">Crenobacter luteus</name>
    <dbReference type="NCBI Taxonomy" id="1452487"/>
    <lineage>
        <taxon>Bacteria</taxon>
        <taxon>Pseudomonadati</taxon>
        <taxon>Pseudomonadota</taxon>
        <taxon>Betaproteobacteria</taxon>
        <taxon>Neisseriales</taxon>
        <taxon>Neisseriaceae</taxon>
        <taxon>Crenobacter</taxon>
    </lineage>
</organism>
<name>A0A161RC89_9NEIS</name>
<sequence length="370" mass="37937">MDVERRAWLTLALTPGLGPVGLLKLIAAFGSANAAAGARRAQLAPHIGEAAAAALMAGEANAAVEAAEAWLAATPGAFLLTLLDADYPAELAETHGPPPLLFGRGRRELLGCAKLAVVGSRNATPQGLDNARVFSRELAKAGYTIVSGLAAGIDAAAHEGALAAPASTIAVVGTGIDRIYPARNRELGLKLAEAGLILSEFPLGAGALAHHFPRRNRVIAGLARGCLVVEASVDSGSLITARLAAENGREVLAIPGSIHNPLARGCHRLIKDGAKLVETVDDVLAEVGRPARSAPPPREAIDAAPARKDAPQPAGAGCALLAAMGYDPVDVDTLTDRLKLTAGEVYAMLLELELEGRVAGLPGGRFQRLS</sequence>
<evidence type="ECO:0000259" key="3">
    <source>
        <dbReference type="Pfam" id="PF02481"/>
    </source>
</evidence>
<dbReference type="InterPro" id="IPR041614">
    <property type="entry name" value="DprA_WH"/>
</dbReference>
<comment type="similarity">
    <text evidence="1">Belongs to the DprA/Smf family.</text>
</comment>
<dbReference type="NCBIfam" id="TIGR00732">
    <property type="entry name" value="dprA"/>
    <property type="match status" value="1"/>
</dbReference>
<gene>
    <name evidence="5" type="ORF">AVW16_05890</name>
</gene>
<proteinExistence type="inferred from homology"/>
<comment type="caution">
    <text evidence="5">The sequence shown here is derived from an EMBL/GenBank/DDBJ whole genome shotgun (WGS) entry which is preliminary data.</text>
</comment>
<protein>
    <submittedName>
        <fullName evidence="5">DNA processing protein DprA</fullName>
    </submittedName>
</protein>
<feature type="compositionally biased region" description="Basic and acidic residues" evidence="2">
    <location>
        <begin position="299"/>
        <end position="310"/>
    </location>
</feature>
<dbReference type="Gene3D" id="1.10.10.10">
    <property type="entry name" value="Winged helix-like DNA-binding domain superfamily/Winged helix DNA-binding domain"/>
    <property type="match status" value="1"/>
</dbReference>
<dbReference type="STRING" id="1452487.AVW16_05890"/>
<evidence type="ECO:0000256" key="1">
    <source>
        <dbReference type="ARBA" id="ARBA00006525"/>
    </source>
</evidence>
<dbReference type="InterPro" id="IPR036388">
    <property type="entry name" value="WH-like_DNA-bd_sf"/>
</dbReference>
<dbReference type="GO" id="GO:0009294">
    <property type="term" value="P:DNA-mediated transformation"/>
    <property type="evidence" value="ECO:0007669"/>
    <property type="project" value="InterPro"/>
</dbReference>
<dbReference type="Pfam" id="PF17782">
    <property type="entry name" value="WHD_DprA"/>
    <property type="match status" value="1"/>
</dbReference>
<keyword evidence="6" id="KW-1185">Reference proteome</keyword>
<feature type="domain" description="DprA winged helix" evidence="4">
    <location>
        <begin position="305"/>
        <end position="364"/>
    </location>
</feature>
<dbReference type="InterPro" id="IPR057666">
    <property type="entry name" value="DrpA_SLOG"/>
</dbReference>
<dbReference type="PANTHER" id="PTHR43022">
    <property type="entry name" value="PROTEIN SMF"/>
    <property type="match status" value="1"/>
</dbReference>
<dbReference type="EMBL" id="LQQU01000005">
    <property type="protein sequence ID" value="KZE34848.1"/>
    <property type="molecule type" value="Genomic_DNA"/>
</dbReference>
<reference evidence="6" key="1">
    <citation type="submission" date="2016-01" db="EMBL/GenBank/DDBJ databases">
        <title>Draft genome of Chromobacterium sp. F49.</title>
        <authorList>
            <person name="Hong K.W."/>
        </authorList>
    </citation>
    <scope>NUCLEOTIDE SEQUENCE [LARGE SCALE GENOMIC DNA]</scope>
    <source>
        <strain evidence="6">CN10</strain>
    </source>
</reference>
<dbReference type="InterPro" id="IPR003488">
    <property type="entry name" value="DprA"/>
</dbReference>
<accession>A0A161RC89</accession>
<dbReference type="RefSeq" id="WP_066609967.1">
    <property type="nucleotide sequence ID" value="NZ_LQQU01000005.1"/>
</dbReference>
<dbReference type="OrthoDB" id="9785707at2"/>
<dbReference type="AlphaFoldDB" id="A0A161RC89"/>
<dbReference type="Gene3D" id="3.40.50.450">
    <property type="match status" value="1"/>
</dbReference>
<evidence type="ECO:0000313" key="6">
    <source>
        <dbReference type="Proteomes" id="UP000076625"/>
    </source>
</evidence>
<evidence type="ECO:0000256" key="2">
    <source>
        <dbReference type="SAM" id="MobiDB-lite"/>
    </source>
</evidence>
<feature type="domain" description="Smf/DprA SLOG" evidence="3">
    <location>
        <begin position="79"/>
        <end position="287"/>
    </location>
</feature>